<gene>
    <name evidence="5" type="primary">LOC106468115</name>
</gene>
<feature type="domain" description="Thioredoxin" evidence="3">
    <location>
        <begin position="30"/>
        <end position="153"/>
    </location>
</feature>
<dbReference type="NCBIfam" id="TIGR01068">
    <property type="entry name" value="thioredoxin"/>
    <property type="match status" value="1"/>
</dbReference>
<dbReference type="InterPro" id="IPR036249">
    <property type="entry name" value="Thioredoxin-like_sf"/>
</dbReference>
<dbReference type="InterPro" id="IPR013766">
    <property type="entry name" value="Thioredoxin_domain"/>
</dbReference>
<reference evidence="5" key="1">
    <citation type="submission" date="2025-08" db="UniProtKB">
        <authorList>
            <consortium name="RefSeq"/>
        </authorList>
    </citation>
    <scope>IDENTIFICATION</scope>
    <source>
        <tissue evidence="5">Muscle</tissue>
    </source>
</reference>
<dbReference type="PROSITE" id="PS51352">
    <property type="entry name" value="THIOREDOXIN_2"/>
    <property type="match status" value="1"/>
</dbReference>
<dbReference type="PANTHER" id="PTHR43601">
    <property type="entry name" value="THIOREDOXIN, MITOCHONDRIAL"/>
    <property type="match status" value="1"/>
</dbReference>
<dbReference type="CDD" id="cd02947">
    <property type="entry name" value="TRX_family"/>
    <property type="match status" value="1"/>
</dbReference>
<protein>
    <submittedName>
        <fullName evidence="5">Thioredoxin, mitochondrial-like</fullName>
    </submittedName>
</protein>
<evidence type="ECO:0000256" key="2">
    <source>
        <dbReference type="ARBA" id="ARBA00023157"/>
    </source>
</evidence>
<accession>A0ABM1BKT5</accession>
<dbReference type="GeneID" id="106468115"/>
<keyword evidence="2" id="KW-1015">Disulfide bond</keyword>
<dbReference type="PANTHER" id="PTHR43601:SF3">
    <property type="entry name" value="THIOREDOXIN, MITOCHONDRIAL"/>
    <property type="match status" value="1"/>
</dbReference>
<dbReference type="RefSeq" id="XP_013783980.1">
    <property type="nucleotide sequence ID" value="XM_013928526.2"/>
</dbReference>
<evidence type="ECO:0000313" key="4">
    <source>
        <dbReference type="Proteomes" id="UP000694941"/>
    </source>
</evidence>
<dbReference type="InterPro" id="IPR005746">
    <property type="entry name" value="Thioredoxin"/>
</dbReference>
<dbReference type="Proteomes" id="UP000694941">
    <property type="component" value="Unplaced"/>
</dbReference>
<proteinExistence type="inferred from homology"/>
<keyword evidence="4" id="KW-1185">Reference proteome</keyword>
<dbReference type="Gene3D" id="3.40.30.10">
    <property type="entry name" value="Glutaredoxin"/>
    <property type="match status" value="1"/>
</dbReference>
<comment type="similarity">
    <text evidence="1">Belongs to the thioredoxin family.</text>
</comment>
<dbReference type="Pfam" id="PF00085">
    <property type="entry name" value="Thioredoxin"/>
    <property type="match status" value="1"/>
</dbReference>
<dbReference type="PROSITE" id="PS00194">
    <property type="entry name" value="THIOREDOXIN_1"/>
    <property type="match status" value="1"/>
</dbReference>
<sequence length="157" mass="17353">MNLPAFLCFSRSVKTVRCFFRSTSNVGLRLTTGQKHRSIASSSCLWDSFNVQDNADFEDRVLKSNVPVIVDFHATWCGPCKLLGPRLEKVIDSKGDKVHLAKVDIDNLTELAMEYGVSAVPSVVGIKDGKVLDQFVGVLDEDKLESFVDKLIGPSDF</sequence>
<evidence type="ECO:0000256" key="1">
    <source>
        <dbReference type="ARBA" id="ARBA00008987"/>
    </source>
</evidence>
<evidence type="ECO:0000259" key="3">
    <source>
        <dbReference type="PROSITE" id="PS51352"/>
    </source>
</evidence>
<name>A0ABM1BKT5_LIMPO</name>
<dbReference type="SUPFAM" id="SSF52833">
    <property type="entry name" value="Thioredoxin-like"/>
    <property type="match status" value="1"/>
</dbReference>
<evidence type="ECO:0000313" key="5">
    <source>
        <dbReference type="RefSeq" id="XP_013783980.1"/>
    </source>
</evidence>
<dbReference type="PRINTS" id="PR00421">
    <property type="entry name" value="THIOREDOXIN"/>
</dbReference>
<organism evidence="4 5">
    <name type="scientific">Limulus polyphemus</name>
    <name type="common">Atlantic horseshoe crab</name>
    <dbReference type="NCBI Taxonomy" id="6850"/>
    <lineage>
        <taxon>Eukaryota</taxon>
        <taxon>Metazoa</taxon>
        <taxon>Ecdysozoa</taxon>
        <taxon>Arthropoda</taxon>
        <taxon>Chelicerata</taxon>
        <taxon>Merostomata</taxon>
        <taxon>Xiphosura</taxon>
        <taxon>Limulidae</taxon>
        <taxon>Limulus</taxon>
    </lineage>
</organism>
<dbReference type="InterPro" id="IPR017937">
    <property type="entry name" value="Thioredoxin_CS"/>
</dbReference>